<keyword evidence="7" id="KW-0732">Signal</keyword>
<dbReference type="PROSITE" id="PS51892">
    <property type="entry name" value="SUBTILASE"/>
    <property type="match status" value="1"/>
</dbReference>
<dbReference type="SUPFAM" id="SSF54897">
    <property type="entry name" value="Protease propeptides/inhibitors"/>
    <property type="match status" value="1"/>
</dbReference>
<evidence type="ECO:0000256" key="7">
    <source>
        <dbReference type="SAM" id="SignalP"/>
    </source>
</evidence>
<dbReference type="PROSITE" id="PS00136">
    <property type="entry name" value="SUBTILASE_ASP"/>
    <property type="match status" value="1"/>
</dbReference>
<reference evidence="9" key="1">
    <citation type="submission" date="2022-11" db="UniProtKB">
        <authorList>
            <consortium name="EnsemblMetazoa"/>
        </authorList>
    </citation>
    <scope>IDENTIFICATION</scope>
</reference>
<dbReference type="GO" id="GO:0006508">
    <property type="term" value="P:proteolysis"/>
    <property type="evidence" value="ECO:0007669"/>
    <property type="project" value="UniProtKB-KW"/>
</dbReference>
<keyword evidence="2 5" id="KW-0645">Protease</keyword>
<dbReference type="PROSITE" id="PS00137">
    <property type="entry name" value="SUBTILASE_HIS"/>
    <property type="match status" value="1"/>
</dbReference>
<comment type="similarity">
    <text evidence="1 5 6">Belongs to the peptidase S8 family.</text>
</comment>
<dbReference type="PRINTS" id="PR00723">
    <property type="entry name" value="SUBTILISIN"/>
</dbReference>
<dbReference type="OMA" id="TENTESW"/>
<dbReference type="AlphaFoldDB" id="A0A914B5P7"/>
<dbReference type="Gene3D" id="3.30.70.80">
    <property type="entry name" value="Peptidase S8 propeptide/proteinase inhibitor I9"/>
    <property type="match status" value="1"/>
</dbReference>
<dbReference type="Gene3D" id="3.40.50.200">
    <property type="entry name" value="Peptidase S8/S53 domain"/>
    <property type="match status" value="1"/>
</dbReference>
<keyword evidence="3 5" id="KW-0378">Hydrolase</keyword>
<dbReference type="Pfam" id="PF00082">
    <property type="entry name" value="Peptidase_S8"/>
    <property type="match status" value="1"/>
</dbReference>
<evidence type="ECO:0000256" key="6">
    <source>
        <dbReference type="RuleBase" id="RU003355"/>
    </source>
</evidence>
<dbReference type="InterPro" id="IPR037045">
    <property type="entry name" value="S8pro/Inhibitor_I9_sf"/>
</dbReference>
<dbReference type="PANTHER" id="PTHR43806:SF58">
    <property type="entry name" value="ALKALINE PROTEASE 1-RELATED"/>
    <property type="match status" value="1"/>
</dbReference>
<dbReference type="RefSeq" id="XP_038071265.1">
    <property type="nucleotide sequence ID" value="XM_038215337.1"/>
</dbReference>
<evidence type="ECO:0000256" key="2">
    <source>
        <dbReference type="ARBA" id="ARBA00022670"/>
    </source>
</evidence>
<feature type="domain" description="Peptidase S8/S53" evidence="8">
    <location>
        <begin position="138"/>
        <end position="368"/>
    </location>
</feature>
<dbReference type="InterPro" id="IPR034193">
    <property type="entry name" value="PCSK9_ProteinaseK-like"/>
</dbReference>
<dbReference type="SUPFAM" id="SSF52743">
    <property type="entry name" value="Subtilisin-like"/>
    <property type="match status" value="1"/>
</dbReference>
<feature type="active site" description="Charge relay system" evidence="5">
    <location>
        <position position="147"/>
    </location>
</feature>
<keyword evidence="10" id="KW-1185">Reference proteome</keyword>
<dbReference type="InterPro" id="IPR022398">
    <property type="entry name" value="Peptidase_S8_His-AS"/>
</dbReference>
<dbReference type="PROSITE" id="PS00138">
    <property type="entry name" value="SUBTILASE_SER"/>
    <property type="match status" value="1"/>
</dbReference>
<dbReference type="PANTHER" id="PTHR43806">
    <property type="entry name" value="PEPTIDASE S8"/>
    <property type="match status" value="1"/>
</dbReference>
<evidence type="ECO:0000256" key="4">
    <source>
        <dbReference type="ARBA" id="ARBA00022825"/>
    </source>
</evidence>
<proteinExistence type="inferred from homology"/>
<dbReference type="CDD" id="cd04077">
    <property type="entry name" value="Peptidases_S8_PCSK9_ProteinaseK_like"/>
    <property type="match status" value="1"/>
</dbReference>
<organism evidence="9 10">
    <name type="scientific">Patiria miniata</name>
    <name type="common">Bat star</name>
    <name type="synonym">Asterina miniata</name>
    <dbReference type="NCBI Taxonomy" id="46514"/>
    <lineage>
        <taxon>Eukaryota</taxon>
        <taxon>Metazoa</taxon>
        <taxon>Echinodermata</taxon>
        <taxon>Eleutherozoa</taxon>
        <taxon>Asterozoa</taxon>
        <taxon>Asteroidea</taxon>
        <taxon>Valvatacea</taxon>
        <taxon>Valvatida</taxon>
        <taxon>Asterinidae</taxon>
        <taxon>Patiria</taxon>
    </lineage>
</organism>
<dbReference type="InterPro" id="IPR050131">
    <property type="entry name" value="Peptidase_S8_subtilisin-like"/>
</dbReference>
<dbReference type="Proteomes" id="UP000887568">
    <property type="component" value="Unplaced"/>
</dbReference>
<evidence type="ECO:0000313" key="10">
    <source>
        <dbReference type="Proteomes" id="UP000887568"/>
    </source>
</evidence>
<feature type="signal peptide" evidence="7">
    <location>
        <begin position="1"/>
        <end position="23"/>
    </location>
</feature>
<dbReference type="EnsemblMetazoa" id="XM_038215337.1">
    <property type="protein sequence ID" value="XP_038071265.1"/>
    <property type="gene ID" value="LOC119740131"/>
</dbReference>
<feature type="active site" description="Charge relay system" evidence="5">
    <location>
        <position position="333"/>
    </location>
</feature>
<dbReference type="GO" id="GO:0004252">
    <property type="term" value="F:serine-type endopeptidase activity"/>
    <property type="evidence" value="ECO:0007669"/>
    <property type="project" value="UniProtKB-UniRule"/>
</dbReference>
<keyword evidence="4 5" id="KW-0720">Serine protease</keyword>
<feature type="active site" description="Charge relay system" evidence="5">
    <location>
        <position position="181"/>
    </location>
</feature>
<evidence type="ECO:0000256" key="1">
    <source>
        <dbReference type="ARBA" id="ARBA00011073"/>
    </source>
</evidence>
<dbReference type="InterPro" id="IPR000209">
    <property type="entry name" value="Peptidase_S8/S53_dom"/>
</dbReference>
<dbReference type="InterPro" id="IPR015500">
    <property type="entry name" value="Peptidase_S8_subtilisin-rel"/>
</dbReference>
<dbReference type="GeneID" id="119740131"/>
<dbReference type="InterPro" id="IPR036852">
    <property type="entry name" value="Peptidase_S8/S53_dom_sf"/>
</dbReference>
<evidence type="ECO:0000256" key="5">
    <source>
        <dbReference type="PROSITE-ProRule" id="PRU01240"/>
    </source>
</evidence>
<protein>
    <recommendedName>
        <fullName evidence="8">Peptidase S8/S53 domain-containing protein</fullName>
    </recommendedName>
</protein>
<evidence type="ECO:0000313" key="9">
    <source>
        <dbReference type="EnsemblMetazoa" id="XP_038071264.1"/>
    </source>
</evidence>
<evidence type="ECO:0000256" key="3">
    <source>
        <dbReference type="ARBA" id="ARBA00022801"/>
    </source>
</evidence>
<sequence>MIRLQQLALVAVATTCLACMAGARPSLAPFYRAEDRLLDDYIIVLNDDVDVSAVSSQMTSQAQTENVSFRVNRLFSTVLKGLHVFMSSRALSFVRAHSAVKYVEENGMVYTTETWGLDRIDQRSLPLDDKFSPYQGDGKGVSIYVIDTGIRTTHEEFEDRATFAYDAVEGAVGNGTDCRGHGTHCAGTAAGLRYGVAKKAMVYGVRVLGCQGSGTWSSVIKGMDWVAQHGIRPAVASMSLGGGGSRSVDESVASLYAQGVTVVVAAGNNGYEACRRSPARAPEAITVGATEDDDSRAYFSNYGGCVDIFAPGRYITAAYNEGDDDYNTISGTSMATPHVAGAAALLLSVDPMLTPADITNRLLNSATRDKISDARDSPNLLLFTP</sequence>
<feature type="chain" id="PRO_5038275742" description="Peptidase S8/S53 domain-containing protein" evidence="7">
    <location>
        <begin position="24"/>
        <end position="385"/>
    </location>
</feature>
<dbReference type="EnsemblMetazoa" id="XM_038215336.1">
    <property type="protein sequence ID" value="XP_038071264.1"/>
    <property type="gene ID" value="LOC119740131"/>
</dbReference>
<accession>A0A914B5P7</accession>
<name>A0A914B5P7_PATMI</name>
<dbReference type="RefSeq" id="XP_038071264.1">
    <property type="nucleotide sequence ID" value="XM_038215336.1"/>
</dbReference>
<dbReference type="GO" id="GO:0005615">
    <property type="term" value="C:extracellular space"/>
    <property type="evidence" value="ECO:0007669"/>
    <property type="project" value="TreeGrafter"/>
</dbReference>
<dbReference type="InterPro" id="IPR023828">
    <property type="entry name" value="Peptidase_S8_Ser-AS"/>
</dbReference>
<dbReference type="OrthoDB" id="206201at2759"/>
<dbReference type="FunFam" id="3.40.50.200:FF:000014">
    <property type="entry name" value="Proteinase K"/>
    <property type="match status" value="1"/>
</dbReference>
<evidence type="ECO:0000259" key="8">
    <source>
        <dbReference type="Pfam" id="PF00082"/>
    </source>
</evidence>
<dbReference type="InterPro" id="IPR023827">
    <property type="entry name" value="Peptidase_S8_Asp-AS"/>
</dbReference>